<dbReference type="AlphaFoldDB" id="A0A0E9QF16"/>
<dbReference type="EMBL" id="GBXM01093470">
    <property type="protein sequence ID" value="JAH15107.1"/>
    <property type="molecule type" value="Transcribed_RNA"/>
</dbReference>
<sequence>MRNVTIKPTILSDNLALLLWGFCNNATASRPEFT</sequence>
<protein>
    <submittedName>
        <fullName evidence="1">Uncharacterized protein</fullName>
    </submittedName>
</protein>
<name>A0A0E9QF16_ANGAN</name>
<proteinExistence type="predicted"/>
<reference evidence="1" key="2">
    <citation type="journal article" date="2015" name="Fish Shellfish Immunol.">
        <title>Early steps in the European eel (Anguilla anguilla)-Vibrio vulnificus interaction in the gills: Role of the RtxA13 toxin.</title>
        <authorList>
            <person name="Callol A."/>
            <person name="Pajuelo D."/>
            <person name="Ebbesson L."/>
            <person name="Teles M."/>
            <person name="MacKenzie S."/>
            <person name="Amaro C."/>
        </authorList>
    </citation>
    <scope>NUCLEOTIDE SEQUENCE</scope>
</reference>
<accession>A0A0E9QF16</accession>
<organism evidence="1">
    <name type="scientific">Anguilla anguilla</name>
    <name type="common">European freshwater eel</name>
    <name type="synonym">Muraena anguilla</name>
    <dbReference type="NCBI Taxonomy" id="7936"/>
    <lineage>
        <taxon>Eukaryota</taxon>
        <taxon>Metazoa</taxon>
        <taxon>Chordata</taxon>
        <taxon>Craniata</taxon>
        <taxon>Vertebrata</taxon>
        <taxon>Euteleostomi</taxon>
        <taxon>Actinopterygii</taxon>
        <taxon>Neopterygii</taxon>
        <taxon>Teleostei</taxon>
        <taxon>Anguilliformes</taxon>
        <taxon>Anguillidae</taxon>
        <taxon>Anguilla</taxon>
    </lineage>
</organism>
<reference evidence="1" key="1">
    <citation type="submission" date="2014-11" db="EMBL/GenBank/DDBJ databases">
        <authorList>
            <person name="Amaro Gonzalez C."/>
        </authorList>
    </citation>
    <scope>NUCLEOTIDE SEQUENCE</scope>
</reference>
<evidence type="ECO:0000313" key="1">
    <source>
        <dbReference type="EMBL" id="JAH15107.1"/>
    </source>
</evidence>